<protein>
    <submittedName>
        <fullName evidence="1">Uncharacterized protein</fullName>
    </submittedName>
</protein>
<dbReference type="EnsemblPlants" id="TuG1812G0700002528.01.T02">
    <property type="protein sequence ID" value="TuG1812G0700002528.01.T02"/>
    <property type="gene ID" value="TuG1812G0700002528.01"/>
</dbReference>
<keyword evidence="2" id="KW-1185">Reference proteome</keyword>
<name>A0A8R7V4T9_TRIUA</name>
<dbReference type="Proteomes" id="UP000015106">
    <property type="component" value="Chromosome 7"/>
</dbReference>
<reference evidence="1" key="3">
    <citation type="submission" date="2022-06" db="UniProtKB">
        <authorList>
            <consortium name="EnsemblPlants"/>
        </authorList>
    </citation>
    <scope>IDENTIFICATION</scope>
</reference>
<reference evidence="1" key="2">
    <citation type="submission" date="2018-03" db="EMBL/GenBank/DDBJ databases">
        <title>The Triticum urartu genome reveals the dynamic nature of wheat genome evolution.</title>
        <authorList>
            <person name="Ling H."/>
            <person name="Ma B."/>
            <person name="Shi X."/>
            <person name="Liu H."/>
            <person name="Dong L."/>
            <person name="Sun H."/>
            <person name="Cao Y."/>
            <person name="Gao Q."/>
            <person name="Zheng S."/>
            <person name="Li Y."/>
            <person name="Yu Y."/>
            <person name="Du H."/>
            <person name="Qi M."/>
            <person name="Li Y."/>
            <person name="Yu H."/>
            <person name="Cui Y."/>
            <person name="Wang N."/>
            <person name="Chen C."/>
            <person name="Wu H."/>
            <person name="Zhao Y."/>
            <person name="Zhang J."/>
            <person name="Li Y."/>
            <person name="Zhou W."/>
            <person name="Zhang B."/>
            <person name="Hu W."/>
            <person name="Eijk M."/>
            <person name="Tang J."/>
            <person name="Witsenboer H."/>
            <person name="Zhao S."/>
            <person name="Li Z."/>
            <person name="Zhang A."/>
            <person name="Wang D."/>
            <person name="Liang C."/>
        </authorList>
    </citation>
    <scope>NUCLEOTIDE SEQUENCE [LARGE SCALE GENOMIC DNA]</scope>
    <source>
        <strain evidence="1">cv. G1812</strain>
    </source>
</reference>
<sequence>MVSLPKGEFLHNILGNHLFVSIHFHLHYKWKGLLYLFNYHSAVTDHHYSAVIQLSSSHHPAVPLADCLEMPSKRAWLKKCFIMVRRR</sequence>
<evidence type="ECO:0000313" key="2">
    <source>
        <dbReference type="Proteomes" id="UP000015106"/>
    </source>
</evidence>
<organism evidence="1 2">
    <name type="scientific">Triticum urartu</name>
    <name type="common">Red wild einkorn</name>
    <name type="synonym">Crithodium urartu</name>
    <dbReference type="NCBI Taxonomy" id="4572"/>
    <lineage>
        <taxon>Eukaryota</taxon>
        <taxon>Viridiplantae</taxon>
        <taxon>Streptophyta</taxon>
        <taxon>Embryophyta</taxon>
        <taxon>Tracheophyta</taxon>
        <taxon>Spermatophyta</taxon>
        <taxon>Magnoliopsida</taxon>
        <taxon>Liliopsida</taxon>
        <taxon>Poales</taxon>
        <taxon>Poaceae</taxon>
        <taxon>BOP clade</taxon>
        <taxon>Pooideae</taxon>
        <taxon>Triticodae</taxon>
        <taxon>Triticeae</taxon>
        <taxon>Triticinae</taxon>
        <taxon>Triticum</taxon>
    </lineage>
</organism>
<dbReference type="Gramene" id="TuG1812G0700002528.01.T02">
    <property type="protein sequence ID" value="TuG1812G0700002528.01.T02"/>
    <property type="gene ID" value="TuG1812G0700002528.01"/>
</dbReference>
<dbReference type="AlphaFoldDB" id="A0A8R7V4T9"/>
<reference evidence="2" key="1">
    <citation type="journal article" date="2013" name="Nature">
        <title>Draft genome of the wheat A-genome progenitor Triticum urartu.</title>
        <authorList>
            <person name="Ling H.Q."/>
            <person name="Zhao S."/>
            <person name="Liu D."/>
            <person name="Wang J."/>
            <person name="Sun H."/>
            <person name="Zhang C."/>
            <person name="Fan H."/>
            <person name="Li D."/>
            <person name="Dong L."/>
            <person name="Tao Y."/>
            <person name="Gao C."/>
            <person name="Wu H."/>
            <person name="Li Y."/>
            <person name="Cui Y."/>
            <person name="Guo X."/>
            <person name="Zheng S."/>
            <person name="Wang B."/>
            <person name="Yu K."/>
            <person name="Liang Q."/>
            <person name="Yang W."/>
            <person name="Lou X."/>
            <person name="Chen J."/>
            <person name="Feng M."/>
            <person name="Jian J."/>
            <person name="Zhang X."/>
            <person name="Luo G."/>
            <person name="Jiang Y."/>
            <person name="Liu J."/>
            <person name="Wang Z."/>
            <person name="Sha Y."/>
            <person name="Zhang B."/>
            <person name="Wu H."/>
            <person name="Tang D."/>
            <person name="Shen Q."/>
            <person name="Xue P."/>
            <person name="Zou S."/>
            <person name="Wang X."/>
            <person name="Liu X."/>
            <person name="Wang F."/>
            <person name="Yang Y."/>
            <person name="An X."/>
            <person name="Dong Z."/>
            <person name="Zhang K."/>
            <person name="Zhang X."/>
            <person name="Luo M.C."/>
            <person name="Dvorak J."/>
            <person name="Tong Y."/>
            <person name="Wang J."/>
            <person name="Yang H."/>
            <person name="Li Z."/>
            <person name="Wang D."/>
            <person name="Zhang A."/>
            <person name="Wang J."/>
        </authorList>
    </citation>
    <scope>NUCLEOTIDE SEQUENCE</scope>
    <source>
        <strain evidence="2">cv. G1812</strain>
    </source>
</reference>
<proteinExistence type="predicted"/>
<evidence type="ECO:0000313" key="1">
    <source>
        <dbReference type="EnsemblPlants" id="TuG1812G0700002528.01.T02"/>
    </source>
</evidence>
<accession>A0A8R7V4T9</accession>